<organism evidence="2 3">
    <name type="scientific">Candidatus Merdivicinus excrementipullorum</name>
    <dbReference type="NCBI Taxonomy" id="2840867"/>
    <lineage>
        <taxon>Bacteria</taxon>
        <taxon>Bacillati</taxon>
        <taxon>Bacillota</taxon>
        <taxon>Clostridia</taxon>
        <taxon>Eubacteriales</taxon>
        <taxon>Oscillospiraceae</taxon>
        <taxon>Oscillospiraceae incertae sedis</taxon>
        <taxon>Candidatus Merdivicinus</taxon>
    </lineage>
</organism>
<comment type="caution">
    <text evidence="2">The sequence shown here is derived from an EMBL/GenBank/DDBJ whole genome shotgun (WGS) entry which is preliminary data.</text>
</comment>
<gene>
    <name evidence="2" type="ORF">IAB51_03235</name>
</gene>
<dbReference type="AlphaFoldDB" id="A0A9D1K099"/>
<reference evidence="2" key="2">
    <citation type="journal article" date="2021" name="PeerJ">
        <title>Extensive microbial diversity within the chicken gut microbiome revealed by metagenomics and culture.</title>
        <authorList>
            <person name="Gilroy R."/>
            <person name="Ravi A."/>
            <person name="Getino M."/>
            <person name="Pursley I."/>
            <person name="Horton D.L."/>
            <person name="Alikhan N.F."/>
            <person name="Baker D."/>
            <person name="Gharbi K."/>
            <person name="Hall N."/>
            <person name="Watson M."/>
            <person name="Adriaenssens E.M."/>
            <person name="Foster-Nyarko E."/>
            <person name="Jarju S."/>
            <person name="Secka A."/>
            <person name="Antonio M."/>
            <person name="Oren A."/>
            <person name="Chaudhuri R.R."/>
            <person name="La Ragione R."/>
            <person name="Hildebrand F."/>
            <person name="Pallen M.J."/>
        </authorList>
    </citation>
    <scope>NUCLEOTIDE SEQUENCE</scope>
    <source>
        <strain evidence="2">CHK199-13235</strain>
    </source>
</reference>
<protein>
    <submittedName>
        <fullName evidence="2">Uncharacterized protein</fullName>
    </submittedName>
</protein>
<accession>A0A9D1K099</accession>
<feature type="transmembrane region" description="Helical" evidence="1">
    <location>
        <begin position="7"/>
        <end position="30"/>
    </location>
</feature>
<proteinExistence type="predicted"/>
<evidence type="ECO:0000313" key="3">
    <source>
        <dbReference type="Proteomes" id="UP000824002"/>
    </source>
</evidence>
<name>A0A9D1K099_9FIRM</name>
<dbReference type="EMBL" id="DVJP01000025">
    <property type="protein sequence ID" value="HIS75803.1"/>
    <property type="molecule type" value="Genomic_DNA"/>
</dbReference>
<keyword evidence="1" id="KW-0472">Membrane</keyword>
<feature type="transmembrane region" description="Helical" evidence="1">
    <location>
        <begin position="36"/>
        <end position="55"/>
    </location>
</feature>
<keyword evidence="1" id="KW-0812">Transmembrane</keyword>
<keyword evidence="1" id="KW-1133">Transmembrane helix</keyword>
<feature type="non-terminal residue" evidence="2">
    <location>
        <position position="1"/>
    </location>
</feature>
<sequence>VSAAAHFGFNLMSLLTAVIASSRLLGWIFYGSAFHILFWGVLGAAGAVLLWRRFFGRKA</sequence>
<reference evidence="2" key="1">
    <citation type="submission" date="2020-10" db="EMBL/GenBank/DDBJ databases">
        <authorList>
            <person name="Gilroy R."/>
        </authorList>
    </citation>
    <scope>NUCLEOTIDE SEQUENCE</scope>
    <source>
        <strain evidence="2">CHK199-13235</strain>
    </source>
</reference>
<dbReference type="Proteomes" id="UP000824002">
    <property type="component" value="Unassembled WGS sequence"/>
</dbReference>
<evidence type="ECO:0000256" key="1">
    <source>
        <dbReference type="SAM" id="Phobius"/>
    </source>
</evidence>
<evidence type="ECO:0000313" key="2">
    <source>
        <dbReference type="EMBL" id="HIS75803.1"/>
    </source>
</evidence>